<reference evidence="3 4" key="1">
    <citation type="journal article" date="2019" name="Int. J. Syst. Evol. Microbiol.">
        <title>The Global Catalogue of Microorganisms (GCM) 10K type strain sequencing project: providing services to taxonomists for standard genome sequencing and annotation.</title>
        <authorList>
            <consortium name="The Broad Institute Genomics Platform"/>
            <consortium name="The Broad Institute Genome Sequencing Center for Infectious Disease"/>
            <person name="Wu L."/>
            <person name="Ma J."/>
        </authorList>
    </citation>
    <scope>NUCLEOTIDE SEQUENCE [LARGE SCALE GENOMIC DNA]</scope>
    <source>
        <strain evidence="3 4">JCM 12662</strain>
    </source>
</reference>
<feature type="domain" description="Microcystin LR degradation protein MlrC C-terminal" evidence="1">
    <location>
        <begin position="299"/>
        <end position="473"/>
    </location>
</feature>
<dbReference type="Pfam" id="PF07171">
    <property type="entry name" value="MlrC_C"/>
    <property type="match status" value="1"/>
</dbReference>
<dbReference type="Proteomes" id="UP001501166">
    <property type="component" value="Unassembled WGS sequence"/>
</dbReference>
<dbReference type="RefSeq" id="WP_343755643.1">
    <property type="nucleotide sequence ID" value="NZ_BAAACW010000108.1"/>
</dbReference>
<proteinExistence type="predicted"/>
<dbReference type="InterPro" id="IPR010799">
    <property type="entry name" value="MlrC_C"/>
</dbReference>
<accession>A0ABN0XIR8</accession>
<dbReference type="InterPro" id="IPR015995">
    <property type="entry name" value="MlrC_N"/>
</dbReference>
<keyword evidence="4" id="KW-1185">Reference proteome</keyword>
<feature type="domain" description="Microcystin LR degradation protein MlrC N-terminal" evidence="2">
    <location>
        <begin position="5"/>
        <end position="287"/>
    </location>
</feature>
<dbReference type="EMBL" id="BAAACW010000108">
    <property type="protein sequence ID" value="GAA0365268.1"/>
    <property type="molecule type" value="Genomic_DNA"/>
</dbReference>
<organism evidence="3 4">
    <name type="scientific">Alkalibacterium iburiense</name>
    <dbReference type="NCBI Taxonomy" id="290589"/>
    <lineage>
        <taxon>Bacteria</taxon>
        <taxon>Bacillati</taxon>
        <taxon>Bacillota</taxon>
        <taxon>Bacilli</taxon>
        <taxon>Lactobacillales</taxon>
        <taxon>Carnobacteriaceae</taxon>
        <taxon>Alkalibacterium</taxon>
    </lineage>
</organism>
<dbReference type="Pfam" id="PF07364">
    <property type="entry name" value="DUF1485"/>
    <property type="match status" value="1"/>
</dbReference>
<evidence type="ECO:0000313" key="3">
    <source>
        <dbReference type="EMBL" id="GAA0365268.1"/>
    </source>
</evidence>
<evidence type="ECO:0000259" key="1">
    <source>
        <dbReference type="Pfam" id="PF07171"/>
    </source>
</evidence>
<evidence type="ECO:0000259" key="2">
    <source>
        <dbReference type="Pfam" id="PF07364"/>
    </source>
</evidence>
<sequence>MKKKKVLMGYFSSESNEHSQSLMSFNKFIFKFGNDMLDSMRVRDLFETSNIDLVPSIFARGHPHGPVTKDAFDFILSRFKQEVQENLHEIDGIYLFLHGASKVLGLEGDSAEHAIVREIRRITGPHLPIALVMDPHGNISDELVNNVQILRCYRHSPHIDVQETFEFVAEKFIDLLNDRRDIRPVYYRVPMMMDGERSVSFVEPMKSINHMLDEAEATGRILSASYHIGYIRHDGDKNGNGVVVVPKKKSDTEFAREWALKIRNYAYSRRYDFEFYGNVEEPSDAVRIMTEYDGRPLFITDSGDNVGSGADGFNTILLREVLKLTDFNNKNYLFAGIIDQEAHAYLGKHEVGDTVEFTLGKNVHEYSKKVPIKGRLVAKGLGSKAYRNKTDIGTVYTVKMDDYPVSVIVEFDAIQYLMPEQFEESGLNIADYDVFIVKQGYISEEFRTISPYCIMALTEGPTNQRTENLTFKRIPRPMFPFDDVPIEEI</sequence>
<comment type="caution">
    <text evidence="3">The sequence shown here is derived from an EMBL/GenBank/DDBJ whole genome shotgun (WGS) entry which is preliminary data.</text>
</comment>
<gene>
    <name evidence="3" type="ORF">GCM10008932_16850</name>
</gene>
<protein>
    <submittedName>
        <fullName evidence="3">M81 family metallopeptidase</fullName>
    </submittedName>
</protein>
<name>A0ABN0XIR8_9LACT</name>
<evidence type="ECO:0000313" key="4">
    <source>
        <dbReference type="Proteomes" id="UP001501166"/>
    </source>
</evidence>